<dbReference type="PANTHER" id="PTHR47481">
    <property type="match status" value="1"/>
</dbReference>
<reference evidence="1 2" key="1">
    <citation type="journal article" date="2010" name="Nature">
        <title>Genome sequence of the palaeopolyploid soybean.</title>
        <authorList>
            <person name="Schmutz J."/>
            <person name="Cannon S.B."/>
            <person name="Schlueter J."/>
            <person name="Ma J."/>
            <person name="Mitros T."/>
            <person name="Nelson W."/>
            <person name="Hyten D.L."/>
            <person name="Song Q."/>
            <person name="Thelen J.J."/>
            <person name="Cheng J."/>
            <person name="Xu D."/>
            <person name="Hellsten U."/>
            <person name="May G.D."/>
            <person name="Yu Y."/>
            <person name="Sakurai T."/>
            <person name="Umezawa T."/>
            <person name="Bhattacharyya M.K."/>
            <person name="Sandhu D."/>
            <person name="Valliyodan B."/>
            <person name="Lindquist E."/>
            <person name="Peto M."/>
            <person name="Grant D."/>
            <person name="Shu S."/>
            <person name="Goodstein D."/>
            <person name="Barry K."/>
            <person name="Futrell-Griggs M."/>
            <person name="Abernathy B."/>
            <person name="Du J."/>
            <person name="Tian Z."/>
            <person name="Zhu L."/>
            <person name="Gill N."/>
            <person name="Joshi T."/>
            <person name="Libault M."/>
            <person name="Sethuraman A."/>
            <person name="Zhang X.-C."/>
            <person name="Shinozaki K."/>
            <person name="Nguyen H.T."/>
            <person name="Wing R.A."/>
            <person name="Cregan P."/>
            <person name="Specht J."/>
            <person name="Grimwood J."/>
            <person name="Rokhsar D."/>
            <person name="Stacey G."/>
            <person name="Shoemaker R.C."/>
            <person name="Jackson S.A."/>
        </authorList>
    </citation>
    <scope>NUCLEOTIDE SEQUENCE</scope>
    <source>
        <strain evidence="2">cv. Williams 82</strain>
        <tissue evidence="1">Callus</tissue>
    </source>
</reference>
<dbReference type="Gramene" id="KRH13110">
    <property type="protein sequence ID" value="KRH13110"/>
    <property type="gene ID" value="GLYMA_15G216600"/>
</dbReference>
<accession>A0A0R0G4A3</accession>
<dbReference type="Proteomes" id="UP000008827">
    <property type="component" value="Chromosome 15"/>
</dbReference>
<proteinExistence type="predicted"/>
<evidence type="ECO:0000313" key="2">
    <source>
        <dbReference type="EnsemblPlants" id="KRH13110"/>
    </source>
</evidence>
<dbReference type="AlphaFoldDB" id="A0A0R0G4A3"/>
<dbReference type="PANTHER" id="PTHR47481:SF9">
    <property type="entry name" value="RETROTRANSPOSON GAG DOMAIN-CONTAINING PROTEIN"/>
    <property type="match status" value="1"/>
</dbReference>
<dbReference type="InParanoid" id="A0A0R0G4A3"/>
<evidence type="ECO:0000313" key="3">
    <source>
        <dbReference type="Proteomes" id="UP000008827"/>
    </source>
</evidence>
<dbReference type="EMBL" id="CM000848">
    <property type="protein sequence ID" value="KRH13110.1"/>
    <property type="molecule type" value="Genomic_DNA"/>
</dbReference>
<reference evidence="2" key="2">
    <citation type="submission" date="2018-02" db="UniProtKB">
        <authorList>
            <consortium name="EnsemblPlants"/>
        </authorList>
    </citation>
    <scope>IDENTIFICATION</scope>
    <source>
        <strain evidence="2">Williams 82</strain>
    </source>
</reference>
<sequence length="230" mass="25782">MEFNNNFQFPIKLTATNYPSWYKQVHALLIVCDLEGYVTGKIVCPPATIGSGDVTAPNPIYSLWIRQDKLIYLAFLGSCNSEAQFVMVVADTSRDAWVALACAFSNRSQSRIMSIRERLSSITKGTSSVSIHLLSIRNIADELALIGHPIDDLEMVIHTLNSLGPTFREFTASIRTRDSPISFNELYDKLVDFEMYLQCEECLSTPIPVTTNVVQRYQHGQGRGRSSHGR</sequence>
<dbReference type="EnsemblPlants" id="KRH13110">
    <property type="protein sequence ID" value="KRH13110"/>
    <property type="gene ID" value="GLYMA_15G216600"/>
</dbReference>
<evidence type="ECO:0000313" key="1">
    <source>
        <dbReference type="EMBL" id="KRH13110.1"/>
    </source>
</evidence>
<reference evidence="1" key="3">
    <citation type="submission" date="2018-07" db="EMBL/GenBank/DDBJ databases">
        <title>WGS assembly of Glycine max.</title>
        <authorList>
            <person name="Schmutz J."/>
            <person name="Cannon S."/>
            <person name="Schlueter J."/>
            <person name="Ma J."/>
            <person name="Mitros T."/>
            <person name="Nelson W."/>
            <person name="Hyten D."/>
            <person name="Song Q."/>
            <person name="Thelen J."/>
            <person name="Cheng J."/>
            <person name="Xu D."/>
            <person name="Hellsten U."/>
            <person name="May G."/>
            <person name="Yu Y."/>
            <person name="Sakurai T."/>
            <person name="Umezawa T."/>
            <person name="Bhattacharyya M."/>
            <person name="Sandhu D."/>
            <person name="Valliyodan B."/>
            <person name="Lindquist E."/>
            <person name="Peto M."/>
            <person name="Grant D."/>
            <person name="Shu S."/>
            <person name="Goodstein D."/>
            <person name="Barry K."/>
            <person name="Futrell-Griggs M."/>
            <person name="Abernathy B."/>
            <person name="Du J."/>
            <person name="Tian Z."/>
            <person name="Zhu L."/>
            <person name="Gill N."/>
            <person name="Joshi T."/>
            <person name="Libault M."/>
            <person name="Sethuraman A."/>
            <person name="Zhang X."/>
            <person name="Shinozaki K."/>
            <person name="Nguyen H."/>
            <person name="Wing R."/>
            <person name="Cregan P."/>
            <person name="Specht J."/>
            <person name="Grimwood J."/>
            <person name="Rokhsar D."/>
            <person name="Stacey G."/>
            <person name="Shoemaker R."/>
            <person name="Jackson S."/>
        </authorList>
    </citation>
    <scope>NUCLEOTIDE SEQUENCE</scope>
    <source>
        <tissue evidence="1">Callus</tissue>
    </source>
</reference>
<dbReference type="Pfam" id="PF14223">
    <property type="entry name" value="Retrotran_gag_2"/>
    <property type="match status" value="1"/>
</dbReference>
<name>A0A0R0G4A3_SOYBN</name>
<organism evidence="1">
    <name type="scientific">Glycine max</name>
    <name type="common">Soybean</name>
    <name type="synonym">Glycine hispida</name>
    <dbReference type="NCBI Taxonomy" id="3847"/>
    <lineage>
        <taxon>Eukaryota</taxon>
        <taxon>Viridiplantae</taxon>
        <taxon>Streptophyta</taxon>
        <taxon>Embryophyta</taxon>
        <taxon>Tracheophyta</taxon>
        <taxon>Spermatophyta</taxon>
        <taxon>Magnoliopsida</taxon>
        <taxon>eudicotyledons</taxon>
        <taxon>Gunneridae</taxon>
        <taxon>Pentapetalae</taxon>
        <taxon>rosids</taxon>
        <taxon>fabids</taxon>
        <taxon>Fabales</taxon>
        <taxon>Fabaceae</taxon>
        <taxon>Papilionoideae</taxon>
        <taxon>50 kb inversion clade</taxon>
        <taxon>NPAAA clade</taxon>
        <taxon>indigoferoid/millettioid clade</taxon>
        <taxon>Phaseoleae</taxon>
        <taxon>Glycine</taxon>
        <taxon>Glycine subgen. Soja</taxon>
    </lineage>
</organism>
<protein>
    <recommendedName>
        <fullName evidence="4">Retrotransposon Copia-like N-terminal domain-containing protein</fullName>
    </recommendedName>
</protein>
<dbReference type="OMA" id="MIYLINY"/>
<keyword evidence="3" id="KW-1185">Reference proteome</keyword>
<evidence type="ECO:0008006" key="4">
    <source>
        <dbReference type="Google" id="ProtNLM"/>
    </source>
</evidence>
<gene>
    <name evidence="1" type="ORF">GLYMA_15G216600</name>
</gene>